<dbReference type="GO" id="GO:0016020">
    <property type="term" value="C:membrane"/>
    <property type="evidence" value="ECO:0007669"/>
    <property type="project" value="UniProtKB-SubCell"/>
</dbReference>
<comment type="caution">
    <text evidence="9">The sequence shown here is derived from an EMBL/GenBank/DDBJ whole genome shotgun (WGS) entry which is preliminary data.</text>
</comment>
<keyword evidence="4 7" id="KW-0472">Membrane</keyword>
<protein>
    <recommendedName>
        <fullName evidence="8">Ig-like domain-containing protein</fullName>
    </recommendedName>
</protein>
<dbReference type="InterPro" id="IPR036179">
    <property type="entry name" value="Ig-like_dom_sf"/>
</dbReference>
<dbReference type="InterPro" id="IPR013162">
    <property type="entry name" value="CD80_C2-set"/>
</dbReference>
<dbReference type="OrthoDB" id="6416437at2759"/>
<dbReference type="InterPro" id="IPR007110">
    <property type="entry name" value="Ig-like_dom"/>
</dbReference>
<dbReference type="InterPro" id="IPR036116">
    <property type="entry name" value="FN3_sf"/>
</dbReference>
<dbReference type="InterPro" id="IPR013106">
    <property type="entry name" value="Ig_V-set"/>
</dbReference>
<keyword evidence="3 7" id="KW-1133">Transmembrane helix</keyword>
<dbReference type="PROSITE" id="PS50835">
    <property type="entry name" value="IG_LIKE"/>
    <property type="match status" value="5"/>
</dbReference>
<dbReference type="InterPro" id="IPR003598">
    <property type="entry name" value="Ig_sub2"/>
</dbReference>
<evidence type="ECO:0000256" key="1">
    <source>
        <dbReference type="ARBA" id="ARBA00004167"/>
    </source>
</evidence>
<keyword evidence="10" id="KW-1185">Reference proteome</keyword>
<comment type="subcellular location">
    <subcellularLocation>
        <location evidence="1">Membrane</location>
        <topology evidence="1">Single-pass membrane protein</topology>
    </subcellularLocation>
</comment>
<gene>
    <name evidence="9" type="ORF">NPIL_296181</name>
</gene>
<name>A0A8X6QJ84_NEPPI</name>
<feature type="domain" description="Ig-like" evidence="8">
    <location>
        <begin position="29"/>
        <end position="123"/>
    </location>
</feature>
<dbReference type="PANTHER" id="PTHR23278">
    <property type="entry name" value="SIDESTEP PROTEIN"/>
    <property type="match status" value="1"/>
</dbReference>
<feature type="domain" description="Ig-like" evidence="8">
    <location>
        <begin position="435"/>
        <end position="523"/>
    </location>
</feature>
<keyword evidence="5" id="KW-1015">Disulfide bond</keyword>
<dbReference type="Gene3D" id="2.60.40.10">
    <property type="entry name" value="Immunoglobulins"/>
    <property type="match status" value="5"/>
</dbReference>
<dbReference type="SUPFAM" id="SSF48726">
    <property type="entry name" value="Immunoglobulin"/>
    <property type="match status" value="5"/>
</dbReference>
<evidence type="ECO:0000313" key="10">
    <source>
        <dbReference type="Proteomes" id="UP000887013"/>
    </source>
</evidence>
<evidence type="ECO:0000256" key="5">
    <source>
        <dbReference type="ARBA" id="ARBA00023157"/>
    </source>
</evidence>
<organism evidence="9 10">
    <name type="scientific">Nephila pilipes</name>
    <name type="common">Giant wood spider</name>
    <name type="synonym">Nephila maculata</name>
    <dbReference type="NCBI Taxonomy" id="299642"/>
    <lineage>
        <taxon>Eukaryota</taxon>
        <taxon>Metazoa</taxon>
        <taxon>Ecdysozoa</taxon>
        <taxon>Arthropoda</taxon>
        <taxon>Chelicerata</taxon>
        <taxon>Arachnida</taxon>
        <taxon>Araneae</taxon>
        <taxon>Araneomorphae</taxon>
        <taxon>Entelegynae</taxon>
        <taxon>Araneoidea</taxon>
        <taxon>Nephilidae</taxon>
        <taxon>Nephila</taxon>
    </lineage>
</organism>
<dbReference type="PANTHER" id="PTHR23278:SF19">
    <property type="entry name" value="OBSCURIN"/>
    <property type="match status" value="1"/>
</dbReference>
<dbReference type="Pfam" id="PF07686">
    <property type="entry name" value="V-set"/>
    <property type="match status" value="1"/>
</dbReference>
<sequence length="825" mass="91562">MTTSADEFTSNQMNSYIKLAIREFVAVAGGEARLPCNIAIPKEPDIISLILWYREAPKSPIYTLDFRKGLPDDAKHFPGKSLTGRAHFETNEYPPTLKIKPTYVEDEGVYKCRIEYRRSRTVTRPVKLVIRVPPQAVVIMDERSQKLKRLAGPYDEGASLTLLCEAEGGNPAPIVTWFRDGSLIDDTYFRTSQGFVRNELVIEVLRRSDFMVELTCQASNTNLTSPINASVRIDLNMKPLYVRITTAQKALKVGDDLRLDCETSGSRPPAKIVWWIDNKIVQNEKQSFFTNRNVTYSSIHLSPGMDDNGKIVLCKAENPALPHSDMKDTWTLNIYFAPEVSLQLGANIKYSTIKEGNDVYLECVIKANPPVSELTWFFEGVPFYGNSSAGVIISNQSLVLQKVRKEHRGKYKCLAANTEGQGQSLELLLEVRYAPTCKASQKTLYGVARGEDVNITCEVESDPKDVTFRWALNNSVENVELQNFTSKGARSMLTFTPRTMLEFGAVLCWGQNAVGQQKEPCVSRIIPAGQPDPVRNCVLTNRSQTWLMVDCEAGYNGGLPQRFHLDVYNSAVDHLQLNMTSNDAPVFSVGNLPPGTPFVLVIYASNEKGKSNSVALLGNTLSIRDQENEAALMSSLSPLVTVLLAALGTLLVIGVVALALVQIRKKRPRKASAPIEEDKIKINKTSKKSSDELVENTVACPDVVPPNNVCDSESLESAMIKDGQSPDSAKCSKNYRNCVVALKRSWSLKKRCQEKAEIEVSLADLNYQDELTRIPLSPTTIVHQTPWFEEDSKPTSKNTVLIVDDHGDGGATHRSIVPQQSTTPF</sequence>
<reference evidence="9" key="1">
    <citation type="submission" date="2020-08" db="EMBL/GenBank/DDBJ databases">
        <title>Multicomponent nature underlies the extraordinary mechanical properties of spider dragline silk.</title>
        <authorList>
            <person name="Kono N."/>
            <person name="Nakamura H."/>
            <person name="Mori M."/>
            <person name="Yoshida Y."/>
            <person name="Ohtoshi R."/>
            <person name="Malay A.D."/>
            <person name="Moran D.A.P."/>
            <person name="Tomita M."/>
            <person name="Numata K."/>
            <person name="Arakawa K."/>
        </authorList>
    </citation>
    <scope>NUCLEOTIDE SEQUENCE</scope>
</reference>
<feature type="transmembrane region" description="Helical" evidence="7">
    <location>
        <begin position="639"/>
        <end position="661"/>
    </location>
</feature>
<dbReference type="SMART" id="SM00409">
    <property type="entry name" value="IG"/>
    <property type="match status" value="5"/>
</dbReference>
<dbReference type="AlphaFoldDB" id="A0A8X6QJ84"/>
<dbReference type="InterPro" id="IPR003599">
    <property type="entry name" value="Ig_sub"/>
</dbReference>
<evidence type="ECO:0000256" key="4">
    <source>
        <dbReference type="ARBA" id="ARBA00023136"/>
    </source>
</evidence>
<feature type="domain" description="Ig-like" evidence="8">
    <location>
        <begin position="134"/>
        <end position="232"/>
    </location>
</feature>
<dbReference type="Proteomes" id="UP000887013">
    <property type="component" value="Unassembled WGS sequence"/>
</dbReference>
<evidence type="ECO:0000256" key="2">
    <source>
        <dbReference type="ARBA" id="ARBA00022692"/>
    </source>
</evidence>
<dbReference type="EMBL" id="BMAW01032336">
    <property type="protein sequence ID" value="GFU25133.1"/>
    <property type="molecule type" value="Genomic_DNA"/>
</dbReference>
<dbReference type="InterPro" id="IPR013783">
    <property type="entry name" value="Ig-like_fold"/>
</dbReference>
<feature type="domain" description="Ig-like" evidence="8">
    <location>
        <begin position="239"/>
        <end position="333"/>
    </location>
</feature>
<evidence type="ECO:0000256" key="6">
    <source>
        <dbReference type="SAM" id="MobiDB-lite"/>
    </source>
</evidence>
<evidence type="ECO:0000259" key="8">
    <source>
        <dbReference type="PROSITE" id="PS50835"/>
    </source>
</evidence>
<dbReference type="SUPFAM" id="SSF49265">
    <property type="entry name" value="Fibronectin type III"/>
    <property type="match status" value="1"/>
</dbReference>
<keyword evidence="2 7" id="KW-0812">Transmembrane</keyword>
<dbReference type="Pfam" id="PF08205">
    <property type="entry name" value="C2-set_2"/>
    <property type="match status" value="1"/>
</dbReference>
<evidence type="ECO:0000256" key="3">
    <source>
        <dbReference type="ARBA" id="ARBA00022989"/>
    </source>
</evidence>
<evidence type="ECO:0000313" key="9">
    <source>
        <dbReference type="EMBL" id="GFU25133.1"/>
    </source>
</evidence>
<feature type="region of interest" description="Disordered" evidence="6">
    <location>
        <begin position="806"/>
        <end position="825"/>
    </location>
</feature>
<dbReference type="Pfam" id="PF13927">
    <property type="entry name" value="Ig_3"/>
    <property type="match status" value="2"/>
</dbReference>
<evidence type="ECO:0000256" key="7">
    <source>
        <dbReference type="SAM" id="Phobius"/>
    </source>
</evidence>
<proteinExistence type="predicted"/>
<feature type="domain" description="Ig-like" evidence="8">
    <location>
        <begin position="338"/>
        <end position="430"/>
    </location>
</feature>
<accession>A0A8X6QJ84</accession>
<dbReference type="SMART" id="SM00408">
    <property type="entry name" value="IGc2"/>
    <property type="match status" value="3"/>
</dbReference>